<keyword evidence="3" id="KW-1185">Reference proteome</keyword>
<proteinExistence type="predicted"/>
<dbReference type="EMBL" id="HG996472">
    <property type="protein sequence ID" value="CAG1831244.1"/>
    <property type="molecule type" value="Genomic_DNA"/>
</dbReference>
<dbReference type="EnsemblPlants" id="Ma08_t11470.1">
    <property type="protein sequence ID" value="Ma08_p11470.1"/>
    <property type="gene ID" value="Ma08_g11470"/>
</dbReference>
<name>A0A804K5G8_MUSAM</name>
<protein>
    <submittedName>
        <fullName evidence="1">(wild Malaysian banana) hypothetical protein</fullName>
    </submittedName>
</protein>
<evidence type="ECO:0000313" key="3">
    <source>
        <dbReference type="Proteomes" id="UP000012960"/>
    </source>
</evidence>
<sequence>MVLLVGCSGHITRDNLFCQDLSLFPLEEVLQQEAERRNSSKR</sequence>
<dbReference type="Gramene" id="Ma08_t11470.1">
    <property type="protein sequence ID" value="Ma08_p11470.1"/>
    <property type="gene ID" value="Ma08_g11470"/>
</dbReference>
<evidence type="ECO:0000313" key="2">
    <source>
        <dbReference type="EnsemblPlants" id="Ma08_p11470.1"/>
    </source>
</evidence>
<reference evidence="1" key="1">
    <citation type="submission" date="2021-03" db="EMBL/GenBank/DDBJ databases">
        <authorList>
            <consortium name="Genoscope - CEA"/>
            <person name="William W."/>
        </authorList>
    </citation>
    <scope>NUCLEOTIDE SEQUENCE</scope>
    <source>
        <strain evidence="1">Doubled-haploid Pahang</strain>
    </source>
</reference>
<evidence type="ECO:0000313" key="1">
    <source>
        <dbReference type="EMBL" id="CAG1831244.1"/>
    </source>
</evidence>
<dbReference type="AlphaFoldDB" id="A0A804K5G8"/>
<dbReference type="InParanoid" id="A0A804K5G8"/>
<reference evidence="2" key="2">
    <citation type="submission" date="2021-05" db="UniProtKB">
        <authorList>
            <consortium name="EnsemblPlants"/>
        </authorList>
    </citation>
    <scope>IDENTIFICATION</scope>
    <source>
        <strain evidence="2">subsp. malaccensis</strain>
    </source>
</reference>
<organism evidence="2 3">
    <name type="scientific">Musa acuminata subsp. malaccensis</name>
    <name type="common">Wild banana</name>
    <name type="synonym">Musa malaccensis</name>
    <dbReference type="NCBI Taxonomy" id="214687"/>
    <lineage>
        <taxon>Eukaryota</taxon>
        <taxon>Viridiplantae</taxon>
        <taxon>Streptophyta</taxon>
        <taxon>Embryophyta</taxon>
        <taxon>Tracheophyta</taxon>
        <taxon>Spermatophyta</taxon>
        <taxon>Magnoliopsida</taxon>
        <taxon>Liliopsida</taxon>
        <taxon>Zingiberales</taxon>
        <taxon>Musaceae</taxon>
        <taxon>Musa</taxon>
    </lineage>
</organism>
<gene>
    <name evidence="1" type="ORF">GSMUA_344980.1</name>
</gene>
<dbReference type="Proteomes" id="UP000012960">
    <property type="component" value="Unplaced"/>
</dbReference>
<accession>A0A804K5G8</accession>